<gene>
    <name evidence="1" type="ORF">MmTuc01_1636</name>
</gene>
<sequence>MDGIEVRELLPSEYKEWDLLVEKAQPGTLFHTSEWLEICRDVLSKDLRIYGCFRNGELVGGCPLFTFMPKKSMGINQGMMHKSYIDLRSCKQHPSSATPGHLYI</sequence>
<proteinExistence type="predicted"/>
<dbReference type="BioCyc" id="MMAZ1236903:G139K-1560-MONOMER"/>
<organism evidence="1 2">
    <name type="scientific">Methanosarcina mazei Tuc01</name>
    <dbReference type="NCBI Taxonomy" id="1236903"/>
    <lineage>
        <taxon>Archaea</taxon>
        <taxon>Methanobacteriati</taxon>
        <taxon>Methanobacteriota</taxon>
        <taxon>Stenosarchaea group</taxon>
        <taxon>Methanomicrobia</taxon>
        <taxon>Methanosarcinales</taxon>
        <taxon>Methanosarcinaceae</taxon>
        <taxon>Methanosarcina</taxon>
    </lineage>
</organism>
<accession>M1PXK3</accession>
<dbReference type="Proteomes" id="UP000011718">
    <property type="component" value="Chromosome"/>
</dbReference>
<reference evidence="1 2" key="1">
    <citation type="journal article" date="2013" name="Genome Announc.">
        <title>Complete Genome of a Methanosarcina mazei Strain Isolated from Sediment Samples from an Amazonian Flooded Area.</title>
        <authorList>
            <person name="Assis das Gracas D."/>
            <person name="Thiago Juca Ramos R."/>
            <person name="Vieira Araujo A.C."/>
            <person name="Zahlouth R."/>
            <person name="Ribeiro Carneiro A."/>
            <person name="Souza Lopes T."/>
            <person name="Azevedo Barauna R."/>
            <person name="Azevedo V."/>
            <person name="Cruz Schneider M.P."/>
            <person name="Pellizari V.H."/>
            <person name="Silva A."/>
        </authorList>
    </citation>
    <scope>NUCLEOTIDE SEQUENCE [LARGE SCALE GENOMIC DNA]</scope>
    <source>
        <strain evidence="1 2">Tuc01</strain>
    </source>
</reference>
<evidence type="ECO:0000313" key="2">
    <source>
        <dbReference type="Proteomes" id="UP000011718"/>
    </source>
</evidence>
<dbReference type="HOGENOM" id="CLU_2243877_0_0_2"/>
<dbReference type="KEGG" id="mmaz:MmTuc01_1636"/>
<name>M1PXK3_METMZ</name>
<dbReference type="AlphaFoldDB" id="M1PXK3"/>
<dbReference type="EMBL" id="CP004144">
    <property type="protein sequence ID" value="AGF96991.1"/>
    <property type="molecule type" value="Genomic_DNA"/>
</dbReference>
<protein>
    <submittedName>
        <fullName evidence="1">Uncharacterized protein</fullName>
    </submittedName>
</protein>
<evidence type="ECO:0000313" key="1">
    <source>
        <dbReference type="EMBL" id="AGF96991.1"/>
    </source>
</evidence>